<evidence type="ECO:0000256" key="1">
    <source>
        <dbReference type="SAM" id="MobiDB-lite"/>
    </source>
</evidence>
<protein>
    <submittedName>
        <fullName evidence="3">Ovule protein</fullName>
    </submittedName>
</protein>
<evidence type="ECO:0000313" key="3">
    <source>
        <dbReference type="WBParaSite" id="ACAC_0001020401-mRNA-1"/>
    </source>
</evidence>
<reference evidence="3" key="2">
    <citation type="submission" date="2017-02" db="UniProtKB">
        <authorList>
            <consortium name="WormBaseParasite"/>
        </authorList>
    </citation>
    <scope>IDENTIFICATION</scope>
</reference>
<keyword evidence="2" id="KW-1185">Reference proteome</keyword>
<dbReference type="AlphaFoldDB" id="A0A0K0DGI2"/>
<dbReference type="Proteomes" id="UP000035642">
    <property type="component" value="Unassembled WGS sequence"/>
</dbReference>
<proteinExistence type="predicted"/>
<reference evidence="2" key="1">
    <citation type="submission" date="2012-09" db="EMBL/GenBank/DDBJ databases">
        <authorList>
            <person name="Martin A.A."/>
        </authorList>
    </citation>
    <scope>NUCLEOTIDE SEQUENCE</scope>
</reference>
<name>A0A0K0DGI2_ANGCA</name>
<organism evidence="2 3">
    <name type="scientific">Angiostrongylus cantonensis</name>
    <name type="common">Rat lungworm</name>
    <dbReference type="NCBI Taxonomy" id="6313"/>
    <lineage>
        <taxon>Eukaryota</taxon>
        <taxon>Metazoa</taxon>
        <taxon>Ecdysozoa</taxon>
        <taxon>Nematoda</taxon>
        <taxon>Chromadorea</taxon>
        <taxon>Rhabditida</taxon>
        <taxon>Rhabditina</taxon>
        <taxon>Rhabditomorpha</taxon>
        <taxon>Strongyloidea</taxon>
        <taxon>Metastrongylidae</taxon>
        <taxon>Angiostrongylus</taxon>
    </lineage>
</organism>
<feature type="region of interest" description="Disordered" evidence="1">
    <location>
        <begin position="36"/>
        <end position="60"/>
    </location>
</feature>
<evidence type="ECO:0000313" key="2">
    <source>
        <dbReference type="Proteomes" id="UP000035642"/>
    </source>
</evidence>
<dbReference type="WBParaSite" id="ACAC_0001020401-mRNA-1">
    <property type="protein sequence ID" value="ACAC_0001020401-mRNA-1"/>
    <property type="gene ID" value="ACAC_0001020401"/>
</dbReference>
<accession>A0A0K0DGI2</accession>
<sequence>LRNNKRRKRRMQNLVSRSTTTTATLFSSFERTSRVPSTSSAHKLLTSPRKSYAHLYNTTH</sequence>